<protein>
    <submittedName>
        <fullName evidence="3">SpoIIIAH-like family protein</fullName>
    </submittedName>
</protein>
<dbReference type="EMBL" id="JAMDLW010000002">
    <property type="protein sequence ID" value="MCY9518809.1"/>
    <property type="molecule type" value="Genomic_DNA"/>
</dbReference>
<dbReference type="InterPro" id="IPR024232">
    <property type="entry name" value="SpoIIIAH"/>
</dbReference>
<keyword evidence="2" id="KW-0812">Transmembrane</keyword>
<evidence type="ECO:0000313" key="3">
    <source>
        <dbReference type="EMBL" id="MCY9518809.1"/>
    </source>
</evidence>
<feature type="compositionally biased region" description="Low complexity" evidence="1">
    <location>
        <begin position="74"/>
        <end position="109"/>
    </location>
</feature>
<dbReference type="RefSeq" id="WP_087433745.1">
    <property type="nucleotide sequence ID" value="NZ_JAMDLV010000066.1"/>
</dbReference>
<feature type="compositionally biased region" description="Low complexity" evidence="1">
    <location>
        <begin position="135"/>
        <end position="145"/>
    </location>
</feature>
<evidence type="ECO:0000256" key="1">
    <source>
        <dbReference type="SAM" id="MobiDB-lite"/>
    </source>
</evidence>
<gene>
    <name evidence="3" type="ORF">M5X09_03830</name>
</gene>
<organism evidence="3 4">
    <name type="scientific">Paenibacillus apiarius</name>
    <dbReference type="NCBI Taxonomy" id="46240"/>
    <lineage>
        <taxon>Bacteria</taxon>
        <taxon>Bacillati</taxon>
        <taxon>Bacillota</taxon>
        <taxon>Bacilli</taxon>
        <taxon>Bacillales</taxon>
        <taxon>Paenibacillaceae</taxon>
        <taxon>Paenibacillus</taxon>
    </lineage>
</organism>
<dbReference type="Pfam" id="PF12685">
    <property type="entry name" value="SpoIIIAH"/>
    <property type="match status" value="1"/>
</dbReference>
<proteinExistence type="predicted"/>
<sequence>MNTKRQTIWLVSMLSLMVVLSAYYLFTEDTPSPLQETADNVRMEEQLKGDATEVSQLPEIQVTPVSTGDEAESKAAGNAAESKAGGNAAGGNANAGKEAGTDGAAATQTDDGKAQDNQAGAGAGTQDTSEKSDAADGAASAGNAKAGDKEQAMLDQIEAEGVMKRSMIEEKQMQRNEQYQQDMERLMGMINDSNTTGEKWSKAYEEMNVLDEREAKITNLETELQKEYDNAVIMLDNDKYKVVVQSEKMEVKEAVDIIGKLMKELNVTQDKVSVQYVSE</sequence>
<comment type="caution">
    <text evidence="3">The sequence shown here is derived from an EMBL/GenBank/DDBJ whole genome shotgun (WGS) entry which is preliminary data.</text>
</comment>
<dbReference type="Gene3D" id="1.10.287.4300">
    <property type="entry name" value="Stage III sporulation protein AH-like"/>
    <property type="match status" value="1"/>
</dbReference>
<evidence type="ECO:0000256" key="2">
    <source>
        <dbReference type="SAM" id="Phobius"/>
    </source>
</evidence>
<reference evidence="3 4" key="1">
    <citation type="submission" date="2022-05" db="EMBL/GenBank/DDBJ databases">
        <title>Genome Sequencing of Bee-Associated Microbes.</title>
        <authorList>
            <person name="Dunlap C."/>
        </authorList>
    </citation>
    <scope>NUCLEOTIDE SEQUENCE [LARGE SCALE GENOMIC DNA]</scope>
    <source>
        <strain evidence="3 4">NRRL NRS-1438</strain>
    </source>
</reference>
<evidence type="ECO:0000313" key="4">
    <source>
        <dbReference type="Proteomes" id="UP001207626"/>
    </source>
</evidence>
<keyword evidence="2" id="KW-0472">Membrane</keyword>
<feature type="transmembrane region" description="Helical" evidence="2">
    <location>
        <begin position="7"/>
        <end position="26"/>
    </location>
</feature>
<keyword evidence="4" id="KW-1185">Reference proteome</keyword>
<keyword evidence="2" id="KW-1133">Transmembrane helix</keyword>
<dbReference type="Proteomes" id="UP001207626">
    <property type="component" value="Unassembled WGS sequence"/>
</dbReference>
<feature type="region of interest" description="Disordered" evidence="1">
    <location>
        <begin position="49"/>
        <end position="150"/>
    </location>
</feature>
<accession>A0ABT4DN91</accession>
<dbReference type="InterPro" id="IPR038503">
    <property type="entry name" value="SpoIIIAH_sf"/>
</dbReference>
<name>A0ABT4DN91_9BACL</name>